<evidence type="ECO:0000313" key="2">
    <source>
        <dbReference type="Proteomes" id="UP000281993"/>
    </source>
</evidence>
<name>A0A386KR12_9CAUD</name>
<gene>
    <name evidence="1" type="primary">49</name>
    <name evidence="1" type="ORF">SEA_VALENTINIPUFF_49</name>
</gene>
<protein>
    <submittedName>
        <fullName evidence="1">Uncharacterized protein</fullName>
    </submittedName>
</protein>
<accession>A0A386KR12</accession>
<keyword evidence="2" id="KW-1185">Reference proteome</keyword>
<organism evidence="1 2">
    <name type="scientific">Microbacterium phage ValentiniPuff</name>
    <dbReference type="NCBI Taxonomy" id="2315705"/>
    <lineage>
        <taxon>Viruses</taxon>
        <taxon>Duplodnaviria</taxon>
        <taxon>Heunggongvirae</taxon>
        <taxon>Uroviricota</taxon>
        <taxon>Caudoviricetes</taxon>
        <taxon>Valentinivirus</taxon>
        <taxon>Valentinivirus valentinipuff</taxon>
    </lineage>
</organism>
<proteinExistence type="predicted"/>
<dbReference type="Proteomes" id="UP000281993">
    <property type="component" value="Segment"/>
</dbReference>
<sequence length="153" mass="16692">MTMTDPMSASESFRATAESLGMSPEFIAQGIAQLDGVADRLDAPAREKEGYMPLPQLQYRTQEHPTIKRLERQAMQFAHAASTATNQSARNMLTMQQSFITVLAKLGQRPDMWDEIAEQMIPVNVEMLAGVVSAGVAKLPPAVVVDSEVVDDA</sequence>
<evidence type="ECO:0000313" key="1">
    <source>
        <dbReference type="EMBL" id="AYD87409.1"/>
    </source>
</evidence>
<dbReference type="EMBL" id="MH825712">
    <property type="protein sequence ID" value="AYD87409.1"/>
    <property type="molecule type" value="Genomic_DNA"/>
</dbReference>
<reference evidence="1 2" key="1">
    <citation type="submission" date="2018-08" db="EMBL/GenBank/DDBJ databases">
        <authorList>
            <person name="Preder H."/>
            <person name="Servin-Meza L.A."/>
            <person name="Bonilla J.A."/>
            <person name="Klyczek K."/>
            <person name="Garlena R.A."/>
            <person name="Russell D.A."/>
            <person name="Pope W.H."/>
            <person name="Jacobs-Sera D."/>
            <person name="Hatfull G.F."/>
        </authorList>
    </citation>
    <scope>NUCLEOTIDE SEQUENCE [LARGE SCALE GENOMIC DNA]</scope>
</reference>